<comment type="caution">
    <text evidence="2">The sequence shown here is derived from an EMBL/GenBank/DDBJ whole genome shotgun (WGS) entry which is preliminary data.</text>
</comment>
<dbReference type="AlphaFoldDB" id="A0A2N5S774"/>
<name>A0A2N5S774_9BASI</name>
<sequence length="112" mass="12215">MAVVNTSNSVLDLLSYFLLVKKPDSTTQLKQFSDPPLFSCKAAPAGFRVNLTPPTPTNTNSSQPPPHDTPVARFRMTLRAVHNTTYTGRPTPHNSPTARLTPHNTPAQRPPA</sequence>
<evidence type="ECO:0000313" key="2">
    <source>
        <dbReference type="EMBL" id="PLW09069.1"/>
    </source>
</evidence>
<dbReference type="Proteomes" id="UP000235388">
    <property type="component" value="Unassembled WGS sequence"/>
</dbReference>
<evidence type="ECO:0000256" key="1">
    <source>
        <dbReference type="SAM" id="MobiDB-lite"/>
    </source>
</evidence>
<reference evidence="2 3" key="1">
    <citation type="submission" date="2017-11" db="EMBL/GenBank/DDBJ databases">
        <title>De novo assembly and phasing of dikaryotic genomes from two isolates of Puccinia coronata f. sp. avenae, the causal agent of oat crown rust.</title>
        <authorList>
            <person name="Miller M.E."/>
            <person name="Zhang Y."/>
            <person name="Omidvar V."/>
            <person name="Sperschneider J."/>
            <person name="Schwessinger B."/>
            <person name="Raley C."/>
            <person name="Palmer J.M."/>
            <person name="Garnica D."/>
            <person name="Upadhyaya N."/>
            <person name="Rathjen J."/>
            <person name="Taylor J.M."/>
            <person name="Park R.F."/>
            <person name="Dodds P.N."/>
            <person name="Hirsch C.D."/>
            <person name="Kianian S.F."/>
            <person name="Figueroa M."/>
        </authorList>
    </citation>
    <scope>NUCLEOTIDE SEQUENCE [LARGE SCALE GENOMIC DNA]</scope>
    <source>
        <strain evidence="2">12NC29</strain>
    </source>
</reference>
<evidence type="ECO:0000313" key="3">
    <source>
        <dbReference type="Proteomes" id="UP000235388"/>
    </source>
</evidence>
<feature type="region of interest" description="Disordered" evidence="1">
    <location>
        <begin position="49"/>
        <end position="70"/>
    </location>
</feature>
<protein>
    <submittedName>
        <fullName evidence="2">Uncharacterized protein</fullName>
    </submittedName>
</protein>
<feature type="region of interest" description="Disordered" evidence="1">
    <location>
        <begin position="84"/>
        <end position="112"/>
    </location>
</feature>
<accession>A0A2N5S774</accession>
<keyword evidence="3" id="KW-1185">Reference proteome</keyword>
<gene>
    <name evidence="2" type="ORF">PCANC_23944</name>
</gene>
<proteinExistence type="predicted"/>
<organism evidence="2 3">
    <name type="scientific">Puccinia coronata f. sp. avenae</name>
    <dbReference type="NCBI Taxonomy" id="200324"/>
    <lineage>
        <taxon>Eukaryota</taxon>
        <taxon>Fungi</taxon>
        <taxon>Dikarya</taxon>
        <taxon>Basidiomycota</taxon>
        <taxon>Pucciniomycotina</taxon>
        <taxon>Pucciniomycetes</taxon>
        <taxon>Pucciniales</taxon>
        <taxon>Pucciniaceae</taxon>
        <taxon>Puccinia</taxon>
    </lineage>
</organism>
<dbReference type="EMBL" id="PGCJ01001125">
    <property type="protein sequence ID" value="PLW09069.1"/>
    <property type="molecule type" value="Genomic_DNA"/>
</dbReference>